<dbReference type="Proteomes" id="UP000215405">
    <property type="component" value="Unassembled WGS sequence"/>
</dbReference>
<feature type="domain" description="DnaK suppressor protein-like N-terminal" evidence="6">
    <location>
        <begin position="9"/>
        <end position="72"/>
    </location>
</feature>
<dbReference type="Pfam" id="PF01258">
    <property type="entry name" value="zf-dskA_traR"/>
    <property type="match status" value="1"/>
</dbReference>
<evidence type="ECO:0000256" key="3">
    <source>
        <dbReference type="ARBA" id="ARBA00022833"/>
    </source>
</evidence>
<dbReference type="GO" id="GO:0008270">
    <property type="term" value="F:zinc ion binding"/>
    <property type="evidence" value="ECO:0007669"/>
    <property type="project" value="UniProtKB-KW"/>
</dbReference>
<dbReference type="EMBL" id="NBYO01000002">
    <property type="protein sequence ID" value="OXT00502.1"/>
    <property type="molecule type" value="Genomic_DNA"/>
</dbReference>
<evidence type="ECO:0000256" key="2">
    <source>
        <dbReference type="ARBA" id="ARBA00022771"/>
    </source>
</evidence>
<evidence type="ECO:0000259" key="6">
    <source>
        <dbReference type="Pfam" id="PF21173"/>
    </source>
</evidence>
<name>A0A231UX98_9HYPH</name>
<keyword evidence="1" id="KW-0479">Metal-binding</keyword>
<evidence type="ECO:0000313" key="8">
    <source>
        <dbReference type="Proteomes" id="UP000215405"/>
    </source>
</evidence>
<proteinExistence type="predicted"/>
<feature type="domain" description="Zinc finger DksA/TraR C4-type" evidence="5">
    <location>
        <begin position="75"/>
        <end position="106"/>
    </location>
</feature>
<feature type="zinc finger region" description="dksA C4-type" evidence="4">
    <location>
        <begin position="80"/>
        <end position="104"/>
    </location>
</feature>
<dbReference type="InterPro" id="IPR037187">
    <property type="entry name" value="DnaK_N"/>
</dbReference>
<protein>
    <submittedName>
        <fullName evidence="7">Uncharacterized protein</fullName>
    </submittedName>
</protein>
<dbReference type="SUPFAM" id="SSF109635">
    <property type="entry name" value="DnaK suppressor protein DksA, alpha-hairpin domain"/>
    <property type="match status" value="1"/>
</dbReference>
<sequence>MQDKAAAAKEILLQRKRELEVRLSEIDASFSQPAPADSEEAAIEAEDDEVQIELGVTGETELKAIDAALHRIEIGIYGTCLHCGTPIDEKRLELIPWTPFCRNCAQTL</sequence>
<dbReference type="InterPro" id="IPR048487">
    <property type="entry name" value="DksA-like_N"/>
</dbReference>
<dbReference type="RefSeq" id="WP_094077328.1">
    <property type="nucleotide sequence ID" value="NZ_NBYO01000002.1"/>
</dbReference>
<dbReference type="PANTHER" id="PTHR33823">
    <property type="entry name" value="RNA POLYMERASE-BINDING TRANSCRIPTION FACTOR DKSA-RELATED"/>
    <property type="match status" value="1"/>
</dbReference>
<keyword evidence="3" id="KW-0862">Zinc</keyword>
<gene>
    <name evidence="7" type="ORF">B7H23_10320</name>
</gene>
<evidence type="ECO:0000256" key="1">
    <source>
        <dbReference type="ARBA" id="ARBA00022723"/>
    </source>
</evidence>
<comment type="caution">
    <text evidence="7">The sequence shown here is derived from an EMBL/GenBank/DDBJ whole genome shotgun (WGS) entry which is preliminary data.</text>
</comment>
<dbReference type="PROSITE" id="PS51128">
    <property type="entry name" value="ZF_DKSA_2"/>
    <property type="match status" value="1"/>
</dbReference>
<dbReference type="AlphaFoldDB" id="A0A231UX98"/>
<organism evidence="7 8">
    <name type="scientific">Notoacmeibacter marinus</name>
    <dbReference type="NCBI Taxonomy" id="1876515"/>
    <lineage>
        <taxon>Bacteria</taxon>
        <taxon>Pseudomonadati</taxon>
        <taxon>Pseudomonadota</taxon>
        <taxon>Alphaproteobacteria</taxon>
        <taxon>Hyphomicrobiales</taxon>
        <taxon>Notoacmeibacteraceae</taxon>
        <taxon>Notoacmeibacter</taxon>
    </lineage>
</organism>
<dbReference type="OrthoDB" id="1121111at2"/>
<dbReference type="PANTHER" id="PTHR33823:SF4">
    <property type="entry name" value="GENERAL STRESS PROTEIN 16O"/>
    <property type="match status" value="1"/>
</dbReference>
<reference evidence="8" key="1">
    <citation type="journal article" date="2017" name="Int. J. Syst. Evol. Microbiol.">
        <title>Notoacmeibacter marinus gen. nov., sp. nov., isolated from the gut of a limpet and proposal of Notoacmeibacteraceae fam. nov. in the order Rhizobiales of the class Alphaproteobacteria.</title>
        <authorList>
            <person name="Huang Z."/>
            <person name="Guo F."/>
            <person name="Lai Q."/>
        </authorList>
    </citation>
    <scope>NUCLEOTIDE SEQUENCE [LARGE SCALE GENOMIC DNA]</scope>
    <source>
        <strain evidence="8">XMTR2A4</strain>
    </source>
</reference>
<dbReference type="Pfam" id="PF21173">
    <property type="entry name" value="DksA-like_N"/>
    <property type="match status" value="1"/>
</dbReference>
<dbReference type="InterPro" id="IPR000962">
    <property type="entry name" value="Znf_DskA_TraR"/>
</dbReference>
<keyword evidence="2" id="KW-0863">Zinc-finger</keyword>
<evidence type="ECO:0000259" key="5">
    <source>
        <dbReference type="Pfam" id="PF01258"/>
    </source>
</evidence>
<evidence type="ECO:0000256" key="4">
    <source>
        <dbReference type="PROSITE-ProRule" id="PRU00510"/>
    </source>
</evidence>
<evidence type="ECO:0000313" key="7">
    <source>
        <dbReference type="EMBL" id="OXT00502.1"/>
    </source>
</evidence>
<dbReference type="SUPFAM" id="SSF57716">
    <property type="entry name" value="Glucocorticoid receptor-like (DNA-binding domain)"/>
    <property type="match status" value="1"/>
</dbReference>
<dbReference type="Gene3D" id="1.20.120.910">
    <property type="entry name" value="DksA, coiled-coil domain"/>
    <property type="match status" value="1"/>
</dbReference>
<keyword evidence="8" id="KW-1185">Reference proteome</keyword>
<accession>A0A231UX98</accession>